<sequence length="138" mass="15786">LDRIERPCEIPDLGILTDLTWSDPSHKVSNYDYNNTRGVARIFGMAAVQKFCDTLDLDLIVRAHQVTLYPIYSYTSSSEIHCHCGRWTQSVMQDGYERFGNQLITIFSAPNYFMSNTAAVLHVSPHLVLFLLFLNLKI</sequence>
<organism evidence="3">
    <name type="scientific">Gongylonema pulchrum</name>
    <dbReference type="NCBI Taxonomy" id="637853"/>
    <lineage>
        <taxon>Eukaryota</taxon>
        <taxon>Metazoa</taxon>
        <taxon>Ecdysozoa</taxon>
        <taxon>Nematoda</taxon>
        <taxon>Chromadorea</taxon>
        <taxon>Rhabditida</taxon>
        <taxon>Spirurina</taxon>
        <taxon>Spiruromorpha</taxon>
        <taxon>Spiruroidea</taxon>
        <taxon>Gongylonematidae</taxon>
        <taxon>Gongylonema</taxon>
    </lineage>
</organism>
<dbReference type="GO" id="GO:0004722">
    <property type="term" value="F:protein serine/threonine phosphatase activity"/>
    <property type="evidence" value="ECO:0007669"/>
    <property type="project" value="TreeGrafter"/>
</dbReference>
<accession>A0A183E638</accession>
<dbReference type="InterPro" id="IPR004843">
    <property type="entry name" value="Calcineurin-like_PHP"/>
</dbReference>
<dbReference type="InterPro" id="IPR029052">
    <property type="entry name" value="Metallo-depent_PP-like"/>
</dbReference>
<dbReference type="WBParaSite" id="GPUH_0001645101-mRNA-1">
    <property type="protein sequence ID" value="GPUH_0001645101-mRNA-1"/>
    <property type="gene ID" value="GPUH_0001645101"/>
</dbReference>
<name>A0A183E638_9BILA</name>
<keyword evidence="1" id="KW-0812">Transmembrane</keyword>
<keyword evidence="1" id="KW-1133">Transmembrane helix</keyword>
<evidence type="ECO:0000256" key="1">
    <source>
        <dbReference type="SAM" id="Phobius"/>
    </source>
</evidence>
<feature type="domain" description="Calcineurin-like phosphoesterase" evidence="2">
    <location>
        <begin position="2"/>
        <end position="66"/>
    </location>
</feature>
<dbReference type="Pfam" id="PF00149">
    <property type="entry name" value="Metallophos"/>
    <property type="match status" value="1"/>
</dbReference>
<dbReference type="Gene3D" id="3.60.21.10">
    <property type="match status" value="1"/>
</dbReference>
<dbReference type="PANTHER" id="PTHR11668:SF477">
    <property type="entry name" value="SERINE_THREONINE-PROTEIN PHOSPHATASE"/>
    <property type="match status" value="1"/>
</dbReference>
<dbReference type="GO" id="GO:0005737">
    <property type="term" value="C:cytoplasm"/>
    <property type="evidence" value="ECO:0007669"/>
    <property type="project" value="TreeGrafter"/>
</dbReference>
<dbReference type="PANTHER" id="PTHR11668">
    <property type="entry name" value="SERINE/THREONINE PROTEIN PHOSPHATASE"/>
    <property type="match status" value="1"/>
</dbReference>
<evidence type="ECO:0000259" key="2">
    <source>
        <dbReference type="Pfam" id="PF00149"/>
    </source>
</evidence>
<dbReference type="GO" id="GO:0005634">
    <property type="term" value="C:nucleus"/>
    <property type="evidence" value="ECO:0007669"/>
    <property type="project" value="TreeGrafter"/>
</dbReference>
<evidence type="ECO:0000313" key="3">
    <source>
        <dbReference type="WBParaSite" id="GPUH_0001645101-mRNA-1"/>
    </source>
</evidence>
<feature type="transmembrane region" description="Helical" evidence="1">
    <location>
        <begin position="112"/>
        <end position="134"/>
    </location>
</feature>
<dbReference type="SUPFAM" id="SSF56300">
    <property type="entry name" value="Metallo-dependent phosphatases"/>
    <property type="match status" value="1"/>
</dbReference>
<protein>
    <submittedName>
        <fullName evidence="3">SER_THR_PHOSPHATASE domain-containing protein</fullName>
    </submittedName>
</protein>
<dbReference type="InterPro" id="IPR050341">
    <property type="entry name" value="PP1_catalytic_subunit"/>
</dbReference>
<reference evidence="3" key="1">
    <citation type="submission" date="2016-06" db="UniProtKB">
        <authorList>
            <consortium name="WormBaseParasite"/>
        </authorList>
    </citation>
    <scope>IDENTIFICATION</scope>
</reference>
<keyword evidence="1" id="KW-0472">Membrane</keyword>
<proteinExistence type="predicted"/>
<dbReference type="AlphaFoldDB" id="A0A183E638"/>